<organism evidence="3 4">
    <name type="scientific">Candidatus Thermochlorobacter aerophilus</name>
    <dbReference type="NCBI Taxonomy" id="1868324"/>
    <lineage>
        <taxon>Bacteria</taxon>
        <taxon>Pseudomonadati</taxon>
        <taxon>Chlorobiota</taxon>
        <taxon>Chlorobiia</taxon>
        <taxon>Chlorobiales</taxon>
        <taxon>Candidatus Thermochlorobacteriaceae</taxon>
        <taxon>Candidatus Thermochlorobacter</taxon>
    </lineage>
</organism>
<dbReference type="SUPFAM" id="SSF48452">
    <property type="entry name" value="TPR-like"/>
    <property type="match status" value="1"/>
</dbReference>
<evidence type="ECO:0000256" key="2">
    <source>
        <dbReference type="SAM" id="SignalP"/>
    </source>
</evidence>
<proteinExistence type="predicted"/>
<dbReference type="AlphaFoldDB" id="A0A395M3A8"/>
<evidence type="ECO:0000313" key="4">
    <source>
        <dbReference type="Proteomes" id="UP000266389"/>
    </source>
</evidence>
<feature type="signal peptide" evidence="2">
    <location>
        <begin position="1"/>
        <end position="20"/>
    </location>
</feature>
<dbReference type="InterPro" id="IPR011990">
    <property type="entry name" value="TPR-like_helical_dom_sf"/>
</dbReference>
<dbReference type="EMBL" id="PHFL01000028">
    <property type="protein sequence ID" value="RFM24708.1"/>
    <property type="molecule type" value="Genomic_DNA"/>
</dbReference>
<feature type="chain" id="PRO_5017213590" evidence="2">
    <location>
        <begin position="21"/>
        <end position="113"/>
    </location>
</feature>
<gene>
    <name evidence="3" type="ORF">D0433_04240</name>
</gene>
<reference evidence="3 4" key="1">
    <citation type="journal article" date="2011" name="ISME J.">
        <title>Community ecology of hot spring cyanobacterial mats: predominant populations and their functional potential.</title>
        <authorList>
            <person name="Klatt C.G."/>
            <person name="Wood J.M."/>
            <person name="Rusch D.B."/>
            <person name="Bateson M.M."/>
            <person name="Hamamura N."/>
            <person name="Heidelberg J.F."/>
            <person name="Grossman A.R."/>
            <person name="Bhaya D."/>
            <person name="Cohan F.M."/>
            <person name="Kuhl M."/>
            <person name="Bryant D.A."/>
            <person name="Ward D.M."/>
        </authorList>
    </citation>
    <scope>NUCLEOTIDE SEQUENCE [LARGE SCALE GENOMIC DNA]</scope>
    <source>
        <strain evidence="3">OS</strain>
    </source>
</reference>
<feature type="repeat" description="TPR" evidence="1">
    <location>
        <begin position="59"/>
        <end position="92"/>
    </location>
</feature>
<dbReference type="Gene3D" id="1.25.40.10">
    <property type="entry name" value="Tetratricopeptide repeat domain"/>
    <property type="match status" value="1"/>
</dbReference>
<dbReference type="Proteomes" id="UP000266389">
    <property type="component" value="Unassembled WGS sequence"/>
</dbReference>
<evidence type="ECO:0000313" key="3">
    <source>
        <dbReference type="EMBL" id="RFM24708.1"/>
    </source>
</evidence>
<evidence type="ECO:0000256" key="1">
    <source>
        <dbReference type="PROSITE-ProRule" id="PRU00339"/>
    </source>
</evidence>
<name>A0A395M3A8_9BACT</name>
<dbReference type="PROSITE" id="PS50005">
    <property type="entry name" value="TPR"/>
    <property type="match status" value="1"/>
</dbReference>
<protein>
    <submittedName>
        <fullName evidence="3">Uncharacterized protein</fullName>
    </submittedName>
</protein>
<sequence>MLICAVCVGLIGLLPLKLWAAEDDAKQLFKEANQCYQDGKFNDALERYKKLESLGYQSGALYYNMGNTYYKLGAIGYAILYYERAAKLIGNDEDLIANLELARMRTKDRIQEL</sequence>
<keyword evidence="1" id="KW-0802">TPR repeat</keyword>
<accession>A0A395M3A8</accession>
<comment type="caution">
    <text evidence="3">The sequence shown here is derived from an EMBL/GenBank/DDBJ whole genome shotgun (WGS) entry which is preliminary data.</text>
</comment>
<feature type="non-terminal residue" evidence="3">
    <location>
        <position position="113"/>
    </location>
</feature>
<dbReference type="SMART" id="SM00028">
    <property type="entry name" value="TPR"/>
    <property type="match status" value="2"/>
</dbReference>
<keyword evidence="2" id="KW-0732">Signal</keyword>
<dbReference type="InterPro" id="IPR019734">
    <property type="entry name" value="TPR_rpt"/>
</dbReference>